<dbReference type="HAMAP" id="MF_00735">
    <property type="entry name" value="Methyltr_PrmA"/>
    <property type="match status" value="1"/>
</dbReference>
<evidence type="ECO:0000256" key="1">
    <source>
        <dbReference type="ARBA" id="ARBA00009741"/>
    </source>
</evidence>
<dbReference type="GO" id="GO:0032259">
    <property type="term" value="P:methylation"/>
    <property type="evidence" value="ECO:0007669"/>
    <property type="project" value="UniProtKB-KW"/>
</dbReference>
<dbReference type="GO" id="GO:0005737">
    <property type="term" value="C:cytoplasm"/>
    <property type="evidence" value="ECO:0007669"/>
    <property type="project" value="UniProtKB-SubCell"/>
</dbReference>
<dbReference type="GO" id="GO:0005840">
    <property type="term" value="C:ribosome"/>
    <property type="evidence" value="ECO:0007669"/>
    <property type="project" value="UniProtKB-KW"/>
</dbReference>
<comment type="similarity">
    <text evidence="1 6">Belongs to the methyltransferase superfamily. PrmA family.</text>
</comment>
<protein>
    <recommendedName>
        <fullName evidence="6">Ribosomal protein L11 methyltransferase</fullName>
        <shortName evidence="6">L11 Mtase</shortName>
        <ecNumber evidence="6">2.1.1.-</ecNumber>
    </recommendedName>
</protein>
<evidence type="ECO:0000256" key="3">
    <source>
        <dbReference type="ARBA" id="ARBA00022603"/>
    </source>
</evidence>
<keyword evidence="7" id="KW-0689">Ribosomal protein</keyword>
<dbReference type="InterPro" id="IPR050078">
    <property type="entry name" value="Ribosomal_L11_MeTrfase_PrmA"/>
</dbReference>
<keyword evidence="5 6" id="KW-0949">S-adenosyl-L-methionine</keyword>
<name>A0A0D1A715_9LACO</name>
<dbReference type="SUPFAM" id="SSF53335">
    <property type="entry name" value="S-adenosyl-L-methionine-dependent methyltransferases"/>
    <property type="match status" value="1"/>
</dbReference>
<dbReference type="Gene3D" id="3.40.50.150">
    <property type="entry name" value="Vaccinia Virus protein VP39"/>
    <property type="match status" value="1"/>
</dbReference>
<proteinExistence type="inferred from homology"/>
<dbReference type="STRING" id="1335616.WDC_0938"/>
<feature type="binding site" evidence="6">
    <location>
        <position position="220"/>
    </location>
    <ligand>
        <name>S-adenosyl-L-methionine</name>
        <dbReference type="ChEBI" id="CHEBI:59789"/>
    </ligand>
</feature>
<organism evidence="7 8">
    <name type="scientific">Paucilactobacillus wasatchensis</name>
    <dbReference type="NCBI Taxonomy" id="1335616"/>
    <lineage>
        <taxon>Bacteria</taxon>
        <taxon>Bacillati</taxon>
        <taxon>Bacillota</taxon>
        <taxon>Bacilli</taxon>
        <taxon>Lactobacillales</taxon>
        <taxon>Lactobacillaceae</taxon>
        <taxon>Paucilactobacillus</taxon>
    </lineage>
</organism>
<evidence type="ECO:0000256" key="4">
    <source>
        <dbReference type="ARBA" id="ARBA00022679"/>
    </source>
</evidence>
<dbReference type="CDD" id="cd02440">
    <property type="entry name" value="AdoMet_MTases"/>
    <property type="match status" value="1"/>
</dbReference>
<dbReference type="NCBIfam" id="TIGR00406">
    <property type="entry name" value="prmA"/>
    <property type="match status" value="1"/>
</dbReference>
<dbReference type="PANTHER" id="PTHR43648:SF1">
    <property type="entry name" value="ELECTRON TRANSFER FLAVOPROTEIN BETA SUBUNIT LYSINE METHYLTRANSFERASE"/>
    <property type="match status" value="1"/>
</dbReference>
<evidence type="ECO:0000256" key="6">
    <source>
        <dbReference type="HAMAP-Rule" id="MF_00735"/>
    </source>
</evidence>
<gene>
    <name evidence="6" type="primary">prmA</name>
    <name evidence="7" type="ORF">WDC_0938</name>
</gene>
<evidence type="ECO:0000256" key="5">
    <source>
        <dbReference type="ARBA" id="ARBA00022691"/>
    </source>
</evidence>
<keyword evidence="4 6" id="KW-0808">Transferase</keyword>
<dbReference type="EMBL" id="AWTT01000018">
    <property type="protein sequence ID" value="KIS03492.1"/>
    <property type="molecule type" value="Genomic_DNA"/>
</dbReference>
<dbReference type="Proteomes" id="UP000032279">
    <property type="component" value="Unassembled WGS sequence"/>
</dbReference>
<dbReference type="PATRIC" id="fig|1335616.4.peg.940"/>
<dbReference type="PIRSF" id="PIRSF000401">
    <property type="entry name" value="RPL11_MTase"/>
    <property type="match status" value="1"/>
</dbReference>
<comment type="caution">
    <text evidence="7">The sequence shown here is derived from an EMBL/GenBank/DDBJ whole genome shotgun (WGS) entry which is preliminary data.</text>
</comment>
<evidence type="ECO:0000313" key="7">
    <source>
        <dbReference type="EMBL" id="KIS03492.1"/>
    </source>
</evidence>
<dbReference type="InterPro" id="IPR029063">
    <property type="entry name" value="SAM-dependent_MTases_sf"/>
</dbReference>
<comment type="function">
    <text evidence="6">Methylates ribosomal protein L11.</text>
</comment>
<dbReference type="PANTHER" id="PTHR43648">
    <property type="entry name" value="ELECTRON TRANSFER FLAVOPROTEIN BETA SUBUNIT LYSINE METHYLTRANSFERASE"/>
    <property type="match status" value="1"/>
</dbReference>
<feature type="binding site" evidence="6">
    <location>
        <position position="177"/>
    </location>
    <ligand>
        <name>S-adenosyl-L-methionine</name>
        <dbReference type="ChEBI" id="CHEBI:59789"/>
    </ligand>
</feature>
<accession>A0A0D1A715</accession>
<keyword evidence="2 6" id="KW-0963">Cytoplasm</keyword>
<keyword evidence="3 6" id="KW-0489">Methyltransferase</keyword>
<feature type="binding site" evidence="6">
    <location>
        <position position="263"/>
    </location>
    <ligand>
        <name>S-adenosyl-L-methionine</name>
        <dbReference type="ChEBI" id="CHEBI:59789"/>
    </ligand>
</feature>
<comment type="subcellular location">
    <subcellularLocation>
        <location evidence="6">Cytoplasm</location>
    </subcellularLocation>
</comment>
<dbReference type="AlphaFoldDB" id="A0A0D1A715"/>
<evidence type="ECO:0000256" key="2">
    <source>
        <dbReference type="ARBA" id="ARBA00022490"/>
    </source>
</evidence>
<keyword evidence="7" id="KW-0687">Ribonucleoprotein</keyword>
<reference evidence="7 8" key="1">
    <citation type="submission" date="2013-08" db="EMBL/GenBank/DDBJ databases">
        <title>Lactobacillus wasatchii sp. WDC04, a late gas producing bacteria isolated from aged chedder cheese.</title>
        <authorList>
            <person name="Oberg C.J."/>
            <person name="Culumber M."/>
            <person name="McMahon D.J."/>
            <person name="Broadbent J.R."/>
            <person name="Oberg T.S."/>
            <person name="Ortaki F."/>
        </authorList>
    </citation>
    <scope>NUCLEOTIDE SEQUENCE [LARGE SCALE GENOMIC DNA]</scope>
    <source>
        <strain evidence="7 8">WDC04</strain>
    </source>
</reference>
<feature type="binding site" evidence="6">
    <location>
        <position position="198"/>
    </location>
    <ligand>
        <name>S-adenosyl-L-methionine</name>
        <dbReference type="ChEBI" id="CHEBI:59789"/>
    </ligand>
</feature>
<dbReference type="Pfam" id="PF06325">
    <property type="entry name" value="PrmA"/>
    <property type="match status" value="1"/>
</dbReference>
<dbReference type="InterPro" id="IPR004498">
    <property type="entry name" value="Ribosomal_PrmA_MeTrfase"/>
</dbReference>
<evidence type="ECO:0000313" key="8">
    <source>
        <dbReference type="Proteomes" id="UP000032279"/>
    </source>
</evidence>
<sequence length="331" mass="36086">MKSTRSKKADQIMEWTQVTVTTQSESVEAVSYILNDLGAAGVKIDDAKDFAKLKPGEYGAHGEIIDPKDIPHIATGAAVTAYYPQTVFVPEIIPTIEQRVAQLKEFGLDPGSGAVTSKAVSDENWTTAWKKYYHPVRVTSSLTVVPSWEEYQPKQPNEQLIYLDPGMAFGTGTHPTTRLMLQALEMVVRGDETVLDVGTGSGVLSIAAKLLGVSKVYAFDVDDVAVQSAVENLKLNPVASDIHIRPNDLLTGVTQMADLIVANILAEIIVPLIPQAYERLNTGGHFLCSGIIADKVALILNKLQNQGFRVEETLKIGDWYGIIAYKPFSDE</sequence>
<comment type="catalytic activity">
    <reaction evidence="6">
        <text>L-lysyl-[protein] + 3 S-adenosyl-L-methionine = N(6),N(6),N(6)-trimethyl-L-lysyl-[protein] + 3 S-adenosyl-L-homocysteine + 3 H(+)</text>
        <dbReference type="Rhea" id="RHEA:54192"/>
        <dbReference type="Rhea" id="RHEA-COMP:9752"/>
        <dbReference type="Rhea" id="RHEA-COMP:13826"/>
        <dbReference type="ChEBI" id="CHEBI:15378"/>
        <dbReference type="ChEBI" id="CHEBI:29969"/>
        <dbReference type="ChEBI" id="CHEBI:57856"/>
        <dbReference type="ChEBI" id="CHEBI:59789"/>
        <dbReference type="ChEBI" id="CHEBI:61961"/>
    </reaction>
</comment>
<dbReference type="EC" id="2.1.1.-" evidence="6"/>
<keyword evidence="8" id="KW-1185">Reference proteome</keyword>
<dbReference type="GO" id="GO:0016279">
    <property type="term" value="F:protein-lysine N-methyltransferase activity"/>
    <property type="evidence" value="ECO:0007669"/>
    <property type="project" value="RHEA"/>
</dbReference>